<accession>A0A4Q7MV10</accession>
<organism evidence="1 2">
    <name type="scientific">Pseudobacter ginsenosidimutans</name>
    <dbReference type="NCBI Taxonomy" id="661488"/>
    <lineage>
        <taxon>Bacteria</taxon>
        <taxon>Pseudomonadati</taxon>
        <taxon>Bacteroidota</taxon>
        <taxon>Chitinophagia</taxon>
        <taxon>Chitinophagales</taxon>
        <taxon>Chitinophagaceae</taxon>
        <taxon>Pseudobacter</taxon>
    </lineage>
</organism>
<proteinExistence type="predicted"/>
<dbReference type="RefSeq" id="WP_130542834.1">
    <property type="nucleotide sequence ID" value="NZ_CP042431.1"/>
</dbReference>
<dbReference type="InterPro" id="IPR032710">
    <property type="entry name" value="NTF2-like_dom_sf"/>
</dbReference>
<reference evidence="1 2" key="1">
    <citation type="submission" date="2019-02" db="EMBL/GenBank/DDBJ databases">
        <title>Genomic Encyclopedia of Type Strains, Phase IV (KMG-IV): sequencing the most valuable type-strain genomes for metagenomic binning, comparative biology and taxonomic classification.</title>
        <authorList>
            <person name="Goeker M."/>
        </authorList>
    </citation>
    <scope>NUCLEOTIDE SEQUENCE [LARGE SCALE GENOMIC DNA]</scope>
    <source>
        <strain evidence="1 2">DSM 18116</strain>
    </source>
</reference>
<dbReference type="PANTHER" id="PTHR38436">
    <property type="entry name" value="POLYKETIDE CYCLASE SNOAL-LIKE DOMAIN"/>
    <property type="match status" value="1"/>
</dbReference>
<dbReference type="Pfam" id="PF07366">
    <property type="entry name" value="SnoaL"/>
    <property type="match status" value="1"/>
</dbReference>
<gene>
    <name evidence="1" type="ORF">EV199_4339</name>
</gene>
<keyword evidence="2" id="KW-1185">Reference proteome</keyword>
<dbReference type="GO" id="GO:0030638">
    <property type="term" value="P:polyketide metabolic process"/>
    <property type="evidence" value="ECO:0007669"/>
    <property type="project" value="InterPro"/>
</dbReference>
<comment type="caution">
    <text evidence="1">The sequence shown here is derived from an EMBL/GenBank/DDBJ whole genome shotgun (WGS) entry which is preliminary data.</text>
</comment>
<dbReference type="Gene3D" id="3.10.450.50">
    <property type="match status" value="1"/>
</dbReference>
<sequence>MNSSSNINKAERNKANYLAAKKAFNEKDIPACLGFYTTDHIVKSMPAEKGRQVIQHFFEQLHNTWGDLKINVEHVVAEDNWVMGRSIATAIHSQTVMGVAPSNKQITASFWDLHLFNEEGLIAETWNLIDNAAIMKQIGLL</sequence>
<name>A0A4Q7MV10_9BACT</name>
<dbReference type="InterPro" id="IPR009959">
    <property type="entry name" value="Cyclase_SnoaL-like"/>
</dbReference>
<dbReference type="AlphaFoldDB" id="A0A4Q7MV10"/>
<dbReference type="EMBL" id="SGXA01000002">
    <property type="protein sequence ID" value="RZS72418.1"/>
    <property type="molecule type" value="Genomic_DNA"/>
</dbReference>
<dbReference type="SUPFAM" id="SSF54427">
    <property type="entry name" value="NTF2-like"/>
    <property type="match status" value="1"/>
</dbReference>
<dbReference type="Proteomes" id="UP000293874">
    <property type="component" value="Unassembled WGS sequence"/>
</dbReference>
<evidence type="ECO:0000313" key="2">
    <source>
        <dbReference type="Proteomes" id="UP000293874"/>
    </source>
</evidence>
<protein>
    <submittedName>
        <fullName evidence="1">SnoaL-like polyketide cyclase</fullName>
    </submittedName>
</protein>
<dbReference type="OrthoDB" id="9182871at2"/>
<evidence type="ECO:0000313" key="1">
    <source>
        <dbReference type="EMBL" id="RZS72418.1"/>
    </source>
</evidence>
<dbReference type="PANTHER" id="PTHR38436:SF1">
    <property type="entry name" value="ESTER CYCLASE"/>
    <property type="match status" value="1"/>
</dbReference>